<keyword evidence="1" id="KW-0175">Coiled coil</keyword>
<evidence type="ECO:0000313" key="3">
    <source>
        <dbReference type="Proteomes" id="UP000623250"/>
    </source>
</evidence>
<dbReference type="Pfam" id="PF06698">
    <property type="entry name" value="DUF1192"/>
    <property type="match status" value="1"/>
</dbReference>
<evidence type="ECO:0000313" key="2">
    <source>
        <dbReference type="EMBL" id="MBJ7543454.1"/>
    </source>
</evidence>
<proteinExistence type="predicted"/>
<comment type="caution">
    <text evidence="2">The sequence shown here is derived from an EMBL/GenBank/DDBJ whole genome shotgun (WGS) entry which is preliminary data.</text>
</comment>
<dbReference type="Proteomes" id="UP000623250">
    <property type="component" value="Unassembled WGS sequence"/>
</dbReference>
<evidence type="ECO:0000256" key="1">
    <source>
        <dbReference type="SAM" id="Coils"/>
    </source>
</evidence>
<name>A0A8I1GEG0_9HYPH</name>
<keyword evidence="3" id="KW-1185">Reference proteome</keyword>
<accession>A0A8I1GEG0</accession>
<dbReference type="AlphaFoldDB" id="A0A8I1GEG0"/>
<feature type="coiled-coil region" evidence="1">
    <location>
        <begin position="23"/>
        <end position="50"/>
    </location>
</feature>
<sequence length="60" mass="6750">MDIDDLEPRKQISKPKDLAVYSVDELRVYIATLKAEIARAEETIAKKSAHLDAASAFFKK</sequence>
<dbReference type="RefSeq" id="WP_013418666.1">
    <property type="nucleotide sequence ID" value="NZ_JAEMUK010000014.1"/>
</dbReference>
<reference evidence="2 3" key="1">
    <citation type="submission" date="2020-12" db="EMBL/GenBank/DDBJ databases">
        <title>Revised draft genomes of Rhodomicrobium vannielii ATCC 17100 and Rhodomicrobium udaipurense JA643.</title>
        <authorList>
            <person name="Conners E.M."/>
            <person name="Davenport E.J."/>
            <person name="Bose A."/>
        </authorList>
    </citation>
    <scope>NUCLEOTIDE SEQUENCE [LARGE SCALE GENOMIC DNA]</scope>
    <source>
        <strain evidence="2 3">JA643</strain>
    </source>
</reference>
<dbReference type="EMBL" id="JAEMUK010000014">
    <property type="protein sequence ID" value="MBJ7543454.1"/>
    <property type="molecule type" value="Genomic_DNA"/>
</dbReference>
<dbReference type="InterPro" id="IPR009579">
    <property type="entry name" value="DUF1192"/>
</dbReference>
<organism evidence="2 3">
    <name type="scientific">Rhodomicrobium udaipurense</name>
    <dbReference type="NCBI Taxonomy" id="1202716"/>
    <lineage>
        <taxon>Bacteria</taxon>
        <taxon>Pseudomonadati</taxon>
        <taxon>Pseudomonadota</taxon>
        <taxon>Alphaproteobacteria</taxon>
        <taxon>Hyphomicrobiales</taxon>
        <taxon>Hyphomicrobiaceae</taxon>
        <taxon>Rhodomicrobium</taxon>
    </lineage>
</organism>
<protein>
    <submittedName>
        <fullName evidence="2">DUF1192 domain-containing protein</fullName>
    </submittedName>
</protein>
<gene>
    <name evidence="2" type="ORF">JDN41_07775</name>
</gene>